<proteinExistence type="predicted"/>
<organism evidence="1 2">
    <name type="scientific">Oryza meyeriana var. granulata</name>
    <dbReference type="NCBI Taxonomy" id="110450"/>
    <lineage>
        <taxon>Eukaryota</taxon>
        <taxon>Viridiplantae</taxon>
        <taxon>Streptophyta</taxon>
        <taxon>Embryophyta</taxon>
        <taxon>Tracheophyta</taxon>
        <taxon>Spermatophyta</taxon>
        <taxon>Magnoliopsida</taxon>
        <taxon>Liliopsida</taxon>
        <taxon>Poales</taxon>
        <taxon>Poaceae</taxon>
        <taxon>BOP clade</taxon>
        <taxon>Oryzoideae</taxon>
        <taxon>Oryzeae</taxon>
        <taxon>Oryzinae</taxon>
        <taxon>Oryza</taxon>
        <taxon>Oryza meyeriana</taxon>
    </lineage>
</organism>
<dbReference type="Proteomes" id="UP000479710">
    <property type="component" value="Unassembled WGS sequence"/>
</dbReference>
<gene>
    <name evidence="1" type="ORF">E2562_015588</name>
</gene>
<protein>
    <submittedName>
        <fullName evidence="1">Uncharacterized protein</fullName>
    </submittedName>
</protein>
<reference evidence="1 2" key="1">
    <citation type="submission" date="2019-11" db="EMBL/GenBank/DDBJ databases">
        <title>Whole genome sequence of Oryza granulata.</title>
        <authorList>
            <person name="Li W."/>
        </authorList>
    </citation>
    <scope>NUCLEOTIDE SEQUENCE [LARGE SCALE GENOMIC DNA]</scope>
    <source>
        <strain evidence="2">cv. Menghai</strain>
        <tissue evidence="1">Leaf</tissue>
    </source>
</reference>
<name>A0A6G1EKA0_9ORYZ</name>
<sequence length="109" mass="11968">MASTVGLQELRGSQSGKGPPVLMLCIAGILGEDMDLPFLRVKPAMKQHAQFRQNVKFHGTYSAIIALKTNQEDGVPVGFGYAQAYLLRVRGGTFEVLVDEGKLFYLQTH</sequence>
<comment type="caution">
    <text evidence="1">The sequence shown here is derived from an EMBL/GenBank/DDBJ whole genome shotgun (WGS) entry which is preliminary data.</text>
</comment>
<evidence type="ECO:0000313" key="1">
    <source>
        <dbReference type="EMBL" id="KAF0925169.1"/>
    </source>
</evidence>
<accession>A0A6G1EKA0</accession>
<keyword evidence="2" id="KW-1185">Reference proteome</keyword>
<evidence type="ECO:0000313" key="2">
    <source>
        <dbReference type="Proteomes" id="UP000479710"/>
    </source>
</evidence>
<dbReference type="EMBL" id="SPHZ02000003">
    <property type="protein sequence ID" value="KAF0925169.1"/>
    <property type="molecule type" value="Genomic_DNA"/>
</dbReference>
<dbReference type="AlphaFoldDB" id="A0A6G1EKA0"/>